<evidence type="ECO:0000313" key="9">
    <source>
        <dbReference type="Proteomes" id="UP000321525"/>
    </source>
</evidence>
<gene>
    <name evidence="7" type="ORF">ESZ26_03735</name>
    <name evidence="8" type="ORF">ESZ27_02990</name>
</gene>
<reference evidence="8 10" key="1">
    <citation type="submission" date="2019-07" db="EMBL/GenBank/DDBJ databases">
        <title>Genomes of sea-ice associated Colwellia species.</title>
        <authorList>
            <person name="Bowman J.P."/>
        </authorList>
    </citation>
    <scope>NUCLEOTIDE SEQUENCE [LARGE SCALE GENOMIC DNA]</scope>
    <source>
        <strain evidence="7 9">ACAM 607</strain>
        <strain evidence="8 10">IC036</strain>
    </source>
</reference>
<feature type="transmembrane region" description="Helical" evidence="5">
    <location>
        <begin position="90"/>
        <end position="113"/>
    </location>
</feature>
<feature type="domain" description="Yip1" evidence="6">
    <location>
        <begin position="13"/>
        <end position="232"/>
    </location>
</feature>
<feature type="transmembrane region" description="Helical" evidence="5">
    <location>
        <begin position="182"/>
        <end position="205"/>
    </location>
</feature>
<proteinExistence type="predicted"/>
<sequence length="239" mass="26964">MKMSANPIQACLDTILSPLVAFDTVKEKKGWSWLPFILLTSSTFVLFIYYFSVVDFTWLKEQMINQIAASKPMTDDELKAVASFYQKDTMIWTTAIGGSLGFVVINMLTAVYYHIVTKVSAASEYKFTQWFAFTWWASFPAIISVVLSALVIVFAGDGRVSMQDLQPTSFNSLLFSVEANNAWFGLLEAINLFSFWLIAVTTIGLRSWLNINNQKAFFIAAAPQILIFISWALYILFIA</sequence>
<evidence type="ECO:0000313" key="7">
    <source>
        <dbReference type="EMBL" id="TWX62093.1"/>
    </source>
</evidence>
<comment type="caution">
    <text evidence="8">The sequence shown here is derived from an EMBL/GenBank/DDBJ whole genome shotgun (WGS) entry which is preliminary data.</text>
</comment>
<dbReference type="RefSeq" id="WP_146798161.1">
    <property type="nucleotide sequence ID" value="NZ_VOLP01000005.1"/>
</dbReference>
<dbReference type="Pfam" id="PF04893">
    <property type="entry name" value="Yip1"/>
    <property type="match status" value="1"/>
</dbReference>
<dbReference type="GO" id="GO:0016020">
    <property type="term" value="C:membrane"/>
    <property type="evidence" value="ECO:0007669"/>
    <property type="project" value="UniProtKB-SubCell"/>
</dbReference>
<feature type="transmembrane region" description="Helical" evidence="5">
    <location>
        <begin position="133"/>
        <end position="155"/>
    </location>
</feature>
<dbReference type="OrthoDB" id="6272224at2"/>
<evidence type="ECO:0000313" key="8">
    <source>
        <dbReference type="EMBL" id="TWX70495.1"/>
    </source>
</evidence>
<evidence type="ECO:0000256" key="4">
    <source>
        <dbReference type="ARBA" id="ARBA00023136"/>
    </source>
</evidence>
<feature type="transmembrane region" description="Helical" evidence="5">
    <location>
        <begin position="33"/>
        <end position="51"/>
    </location>
</feature>
<evidence type="ECO:0000256" key="2">
    <source>
        <dbReference type="ARBA" id="ARBA00022692"/>
    </source>
</evidence>
<name>A0A5C6QN78_9GAMM</name>
<accession>A0A5C6QN78</accession>
<comment type="subcellular location">
    <subcellularLocation>
        <location evidence="1">Membrane</location>
        <topology evidence="1">Multi-pass membrane protein</topology>
    </subcellularLocation>
</comment>
<dbReference type="InterPro" id="IPR006977">
    <property type="entry name" value="Yip1_dom"/>
</dbReference>
<protein>
    <submittedName>
        <fullName evidence="8">YIP1 family protein</fullName>
    </submittedName>
</protein>
<feature type="transmembrane region" description="Helical" evidence="5">
    <location>
        <begin position="217"/>
        <end position="237"/>
    </location>
</feature>
<keyword evidence="3 5" id="KW-1133">Transmembrane helix</keyword>
<dbReference type="AlphaFoldDB" id="A0A5C6QN78"/>
<dbReference type="Proteomes" id="UP000321525">
    <property type="component" value="Unassembled WGS sequence"/>
</dbReference>
<organism evidence="8 10">
    <name type="scientific">Colwellia hornerae</name>
    <dbReference type="NCBI Taxonomy" id="89402"/>
    <lineage>
        <taxon>Bacteria</taxon>
        <taxon>Pseudomonadati</taxon>
        <taxon>Pseudomonadota</taxon>
        <taxon>Gammaproteobacteria</taxon>
        <taxon>Alteromonadales</taxon>
        <taxon>Colwelliaceae</taxon>
        <taxon>Colwellia</taxon>
    </lineage>
</organism>
<keyword evidence="4 5" id="KW-0472">Membrane</keyword>
<keyword evidence="2 5" id="KW-0812">Transmembrane</keyword>
<evidence type="ECO:0000256" key="3">
    <source>
        <dbReference type="ARBA" id="ARBA00022989"/>
    </source>
</evidence>
<evidence type="ECO:0000313" key="10">
    <source>
        <dbReference type="Proteomes" id="UP000321917"/>
    </source>
</evidence>
<evidence type="ECO:0000256" key="5">
    <source>
        <dbReference type="SAM" id="Phobius"/>
    </source>
</evidence>
<dbReference type="EMBL" id="VOLQ01000004">
    <property type="protein sequence ID" value="TWX70495.1"/>
    <property type="molecule type" value="Genomic_DNA"/>
</dbReference>
<dbReference type="Proteomes" id="UP000321917">
    <property type="component" value="Unassembled WGS sequence"/>
</dbReference>
<evidence type="ECO:0000256" key="1">
    <source>
        <dbReference type="ARBA" id="ARBA00004141"/>
    </source>
</evidence>
<dbReference type="EMBL" id="VOLR01000004">
    <property type="protein sequence ID" value="TWX62093.1"/>
    <property type="molecule type" value="Genomic_DNA"/>
</dbReference>
<keyword evidence="9" id="KW-1185">Reference proteome</keyword>
<evidence type="ECO:0000259" key="6">
    <source>
        <dbReference type="Pfam" id="PF04893"/>
    </source>
</evidence>